<feature type="compositionally biased region" description="Polar residues" evidence="1">
    <location>
        <begin position="14"/>
        <end position="32"/>
    </location>
</feature>
<accession>A0A2H3TZK5</accession>
<evidence type="ECO:0000313" key="2">
    <source>
        <dbReference type="EMBL" id="SCO91191.1"/>
    </source>
</evidence>
<dbReference type="Proteomes" id="UP000219369">
    <property type="component" value="Unassembled WGS sequence"/>
</dbReference>
<evidence type="ECO:0000313" key="3">
    <source>
        <dbReference type="Proteomes" id="UP000219369"/>
    </source>
</evidence>
<dbReference type="AlphaFoldDB" id="A0A2H3TZK5"/>
<organism evidence="2 3">
    <name type="scientific">Fusarium oxysporum</name>
    <name type="common">Fusarium vascular wilt</name>
    <dbReference type="NCBI Taxonomy" id="5507"/>
    <lineage>
        <taxon>Eukaryota</taxon>
        <taxon>Fungi</taxon>
        <taxon>Dikarya</taxon>
        <taxon>Ascomycota</taxon>
        <taxon>Pezizomycotina</taxon>
        <taxon>Sordariomycetes</taxon>
        <taxon>Hypocreomycetidae</taxon>
        <taxon>Hypocreales</taxon>
        <taxon>Nectriaceae</taxon>
        <taxon>Fusarium</taxon>
        <taxon>Fusarium oxysporum species complex</taxon>
    </lineage>
</organism>
<sequence length="47" mass="5526">MAMASRAIDEIQTQDRSTTNNQSYKPGQESYTSRLEDNTYYYSLLRK</sequence>
<name>A0A2H3TZK5_FUSOX</name>
<reference evidence="3" key="1">
    <citation type="submission" date="2016-09" db="EMBL/GenBank/DDBJ databases">
        <authorList>
            <person name="Guldener U."/>
        </authorList>
    </citation>
    <scope>NUCLEOTIDE SEQUENCE [LARGE SCALE GENOMIC DNA]</scope>
    <source>
        <strain evidence="3">V64-1</strain>
    </source>
</reference>
<protein>
    <submittedName>
        <fullName evidence="2">Uncharacterized protein</fullName>
    </submittedName>
</protein>
<evidence type="ECO:0000256" key="1">
    <source>
        <dbReference type="SAM" id="MobiDB-lite"/>
    </source>
</evidence>
<feature type="region of interest" description="Disordered" evidence="1">
    <location>
        <begin position="1"/>
        <end position="32"/>
    </location>
</feature>
<proteinExistence type="predicted"/>
<gene>
    <name evidence="2" type="ORF">FRV6_15319</name>
</gene>
<dbReference type="EMBL" id="FMJY01000009">
    <property type="protein sequence ID" value="SCO91191.1"/>
    <property type="molecule type" value="Genomic_DNA"/>
</dbReference>